<evidence type="ECO:0000313" key="11">
    <source>
        <dbReference type="Proteomes" id="UP000092666"/>
    </source>
</evidence>
<evidence type="ECO:0000256" key="7">
    <source>
        <dbReference type="ARBA" id="ARBA00023002"/>
    </source>
</evidence>
<dbReference type="PANTHER" id="PTHR45754">
    <property type="entry name" value="METHYLENETETRAHYDROFOLATE REDUCTASE"/>
    <property type="match status" value="1"/>
</dbReference>
<evidence type="ECO:0000256" key="4">
    <source>
        <dbReference type="ARBA" id="ARBA00022630"/>
    </source>
</evidence>
<comment type="similarity">
    <text evidence="3">Belongs to the methylenetetrahydrofolate reductase family.</text>
</comment>
<dbReference type="GO" id="GO:0004489">
    <property type="term" value="F:methylenetetrahydrofolate reductase [NAD(P)H] activity"/>
    <property type="evidence" value="ECO:0007669"/>
    <property type="project" value="InterPro"/>
</dbReference>
<dbReference type="InterPro" id="IPR003171">
    <property type="entry name" value="Mehydrof_redctse-like"/>
</dbReference>
<dbReference type="FunFam" id="3.20.20.220:FF:000002">
    <property type="entry name" value="Methylenetetrahydrofolate reductase"/>
    <property type="match status" value="1"/>
</dbReference>
<keyword evidence="6" id="KW-0521">NADP</keyword>
<evidence type="ECO:0000256" key="1">
    <source>
        <dbReference type="ARBA" id="ARBA00001974"/>
    </source>
</evidence>
<protein>
    <submittedName>
        <fullName evidence="10">Methylenetetrahydrofolate reductase</fullName>
    </submittedName>
</protein>
<sequence>MKITEKLQKAEKEGRTFWSFEFFPPRTAQGLQNLYDRIERMRNLGPEFIDITWGAGGKNADLTNSLVQVCQETIGIETCMHLCCTEMPKEKVEWALQQAKAHGCQNILALRGDPVAGTSTWKPTPGGFMNAVDLVRHIHKYYPGDFCVAVAGFPQGHPETPEGHDAQEQEMKWLKEKVDTGAEFIFTQMFYDTDIFFDWVKRVRAAGITVPIVPGIMPIQNWEKFEKWVQRENIVVPDHFYEALRPVKGDDEKVRQVGTKLVAGMCKTILANKEAGIKGLHIYTLNLEKGARMLLQELGFEGRREQIAPLPWRPSLTPHRRAESIRPIFWANRVQSYLSRTDDWDEFPNGRWGDSRSPAYGDLDGYPVSININATDAYNLWGHPSTFTEVCDLFARFCRGDLAKLPWSSQPPASETSVIDEQLAKMNELGYLSINSQPAVDGVRSDDKVHGWGPAGGYVYQKAYLEFFVSPELLSPLIRRIERDPRITYYAVNKQGDLRTNTHSEGPNAVTWGVFPGKEIVQPTIVEAVSFIAWKDEAFELGLQWANLYPEASPSRKLITDIMNTSYLVNIVANDFRDGMSIFEPFLLDQQQQQQALSSVGKVGQVLGDGIQTVVDGVKNAVVGNSNVVNGHTAQAHAEEDVKLTNGVVINGNGH</sequence>
<dbReference type="AlphaFoldDB" id="A0A1B9GPM2"/>
<comment type="pathway">
    <text evidence="2 8">One-carbon metabolism; tetrahydrofolate interconversion.</text>
</comment>
<dbReference type="GO" id="GO:0071949">
    <property type="term" value="F:FAD binding"/>
    <property type="evidence" value="ECO:0007669"/>
    <property type="project" value="TreeGrafter"/>
</dbReference>
<keyword evidence="5" id="KW-0274">FAD</keyword>
<evidence type="ECO:0000256" key="3">
    <source>
        <dbReference type="ARBA" id="ARBA00006743"/>
    </source>
</evidence>
<evidence type="ECO:0000256" key="8">
    <source>
        <dbReference type="RuleBase" id="RU004254"/>
    </source>
</evidence>
<dbReference type="Pfam" id="PF02219">
    <property type="entry name" value="MTHFR"/>
    <property type="match status" value="1"/>
</dbReference>
<dbReference type="GO" id="GO:0005829">
    <property type="term" value="C:cytosol"/>
    <property type="evidence" value="ECO:0007669"/>
    <property type="project" value="TreeGrafter"/>
</dbReference>
<gene>
    <name evidence="10" type="ORF">I316_05275</name>
</gene>
<comment type="cofactor">
    <cofactor evidence="1">
        <name>FAD</name>
        <dbReference type="ChEBI" id="CHEBI:57692"/>
    </cofactor>
</comment>
<feature type="domain" description="MTHFR SAM-binding regulatory" evidence="9">
    <location>
        <begin position="309"/>
        <end position="578"/>
    </location>
</feature>
<dbReference type="Gene3D" id="3.20.20.220">
    <property type="match status" value="1"/>
</dbReference>
<dbReference type="Proteomes" id="UP000092666">
    <property type="component" value="Unassembled WGS sequence"/>
</dbReference>
<keyword evidence="4" id="KW-0285">Flavoprotein</keyword>
<evidence type="ECO:0000256" key="2">
    <source>
        <dbReference type="ARBA" id="ARBA00004777"/>
    </source>
</evidence>
<dbReference type="InterPro" id="IPR053806">
    <property type="entry name" value="MTHFR_C"/>
</dbReference>
<proteinExistence type="inferred from homology"/>
<accession>A0A1B9GPM2</accession>
<dbReference type="NCBIfam" id="TIGR00677">
    <property type="entry name" value="fadh2_euk"/>
    <property type="match status" value="1"/>
</dbReference>
<evidence type="ECO:0000259" key="9">
    <source>
        <dbReference type="Pfam" id="PF21895"/>
    </source>
</evidence>
<keyword evidence="7" id="KW-0560">Oxidoreductase</keyword>
<dbReference type="GO" id="GO:0035999">
    <property type="term" value="P:tetrahydrofolate interconversion"/>
    <property type="evidence" value="ECO:0007669"/>
    <property type="project" value="UniProtKB-UniPathway"/>
</dbReference>
<dbReference type="OrthoDB" id="16284at2759"/>
<dbReference type="GO" id="GO:0009086">
    <property type="term" value="P:methionine biosynthetic process"/>
    <property type="evidence" value="ECO:0007669"/>
    <property type="project" value="TreeGrafter"/>
</dbReference>
<dbReference type="InterPro" id="IPR004621">
    <property type="entry name" value="Fadh2_euk"/>
</dbReference>
<dbReference type="InterPro" id="IPR029041">
    <property type="entry name" value="FAD-linked_oxidoreductase-like"/>
</dbReference>
<dbReference type="UniPathway" id="UPA00193"/>
<dbReference type="STRING" id="1296120.A0A1B9GPM2"/>
<organism evidence="10 11">
    <name type="scientific">Kwoniella heveanensis BCC8398</name>
    <dbReference type="NCBI Taxonomy" id="1296120"/>
    <lineage>
        <taxon>Eukaryota</taxon>
        <taxon>Fungi</taxon>
        <taxon>Dikarya</taxon>
        <taxon>Basidiomycota</taxon>
        <taxon>Agaricomycotina</taxon>
        <taxon>Tremellomycetes</taxon>
        <taxon>Tremellales</taxon>
        <taxon>Cryptococcaceae</taxon>
        <taxon>Kwoniella</taxon>
    </lineage>
</organism>
<dbReference type="CDD" id="cd00537">
    <property type="entry name" value="MTHFR"/>
    <property type="match status" value="1"/>
</dbReference>
<dbReference type="EMBL" id="KI669506">
    <property type="protein sequence ID" value="OCF32938.1"/>
    <property type="molecule type" value="Genomic_DNA"/>
</dbReference>
<dbReference type="Pfam" id="PF21895">
    <property type="entry name" value="MTHFR_C"/>
    <property type="match status" value="1"/>
</dbReference>
<reference evidence="11" key="2">
    <citation type="submission" date="2013-12" db="EMBL/GenBank/DDBJ databases">
        <title>Evolution of pathogenesis and genome organization in the Tremellales.</title>
        <authorList>
            <person name="Cuomo C."/>
            <person name="Litvintseva A."/>
            <person name="Heitman J."/>
            <person name="Chen Y."/>
            <person name="Sun S."/>
            <person name="Springer D."/>
            <person name="Dromer F."/>
            <person name="Young S."/>
            <person name="Zeng Q."/>
            <person name="Chapman S."/>
            <person name="Gujja S."/>
            <person name="Saif S."/>
            <person name="Birren B."/>
        </authorList>
    </citation>
    <scope>NUCLEOTIDE SEQUENCE [LARGE SCALE GENOMIC DNA]</scope>
    <source>
        <strain evidence="11">BCC8398</strain>
    </source>
</reference>
<name>A0A1B9GPM2_9TREE</name>
<dbReference type="SUPFAM" id="SSF51730">
    <property type="entry name" value="FAD-linked oxidoreductase"/>
    <property type="match status" value="1"/>
</dbReference>
<reference evidence="10 11" key="1">
    <citation type="submission" date="2013-07" db="EMBL/GenBank/DDBJ databases">
        <title>The Genome Sequence of Cryptococcus heveanensis BCC8398.</title>
        <authorList>
            <consortium name="The Broad Institute Genome Sequencing Platform"/>
            <person name="Cuomo C."/>
            <person name="Litvintseva A."/>
            <person name="Chen Y."/>
            <person name="Heitman J."/>
            <person name="Sun S."/>
            <person name="Springer D."/>
            <person name="Dromer F."/>
            <person name="Young S.K."/>
            <person name="Zeng Q."/>
            <person name="Gargeya S."/>
            <person name="Fitzgerald M."/>
            <person name="Abouelleil A."/>
            <person name="Alvarado L."/>
            <person name="Berlin A.M."/>
            <person name="Chapman S.B."/>
            <person name="Dewar J."/>
            <person name="Goldberg J."/>
            <person name="Griggs A."/>
            <person name="Gujja S."/>
            <person name="Hansen M."/>
            <person name="Howarth C."/>
            <person name="Imamovic A."/>
            <person name="Larimer J."/>
            <person name="McCowan C."/>
            <person name="Murphy C."/>
            <person name="Pearson M."/>
            <person name="Priest M."/>
            <person name="Roberts A."/>
            <person name="Saif S."/>
            <person name="Shea T."/>
            <person name="Sykes S."/>
            <person name="Wortman J."/>
            <person name="Nusbaum C."/>
            <person name="Birren B."/>
        </authorList>
    </citation>
    <scope>NUCLEOTIDE SEQUENCE [LARGE SCALE GENOMIC DNA]</scope>
    <source>
        <strain evidence="10 11">BCC8398</strain>
    </source>
</reference>
<keyword evidence="11" id="KW-1185">Reference proteome</keyword>
<dbReference type="PANTHER" id="PTHR45754:SF3">
    <property type="entry name" value="METHYLENETETRAHYDROFOLATE REDUCTASE (NADPH)"/>
    <property type="match status" value="1"/>
</dbReference>
<evidence type="ECO:0000256" key="5">
    <source>
        <dbReference type="ARBA" id="ARBA00022827"/>
    </source>
</evidence>
<evidence type="ECO:0000313" key="10">
    <source>
        <dbReference type="EMBL" id="OCF32938.1"/>
    </source>
</evidence>
<evidence type="ECO:0000256" key="6">
    <source>
        <dbReference type="ARBA" id="ARBA00022857"/>
    </source>
</evidence>